<feature type="domain" description="HTH merR-type" evidence="2">
    <location>
        <begin position="1"/>
        <end position="68"/>
    </location>
</feature>
<proteinExistence type="predicted"/>
<protein>
    <submittedName>
        <fullName evidence="3">MerR family transcriptional regulator</fullName>
    </submittedName>
</protein>
<dbReference type="SMART" id="SM00422">
    <property type="entry name" value="HTH_MERR"/>
    <property type="match status" value="1"/>
</dbReference>
<dbReference type="SUPFAM" id="SSF46955">
    <property type="entry name" value="Putative DNA-binding domain"/>
    <property type="match status" value="1"/>
</dbReference>
<dbReference type="InterPro" id="IPR009061">
    <property type="entry name" value="DNA-bd_dom_put_sf"/>
</dbReference>
<evidence type="ECO:0000313" key="4">
    <source>
        <dbReference type="Proteomes" id="UP001500767"/>
    </source>
</evidence>
<dbReference type="PANTHER" id="PTHR30204">
    <property type="entry name" value="REDOX-CYCLING DRUG-SENSING TRANSCRIPTIONAL ACTIVATOR SOXR"/>
    <property type="match status" value="1"/>
</dbReference>
<sequence>MRIGDLARRTGTSVRSLRYYEEQGLLTSERTGTGQRTYDEDAIARVRLLRQLYNAGLSSTTIATVMPCVDHPSAASTRETIAVMEREHARLGEQVADLVSTRDQLAYLIAAASACGEVQADEREPVGALAS</sequence>
<dbReference type="CDD" id="cd01282">
    <property type="entry name" value="HTH_MerR-like_sg3"/>
    <property type="match status" value="1"/>
</dbReference>
<gene>
    <name evidence="3" type="ORF">GCM10022197_09550</name>
</gene>
<organism evidence="3 4">
    <name type="scientific">Microlunatus spumicola</name>
    <dbReference type="NCBI Taxonomy" id="81499"/>
    <lineage>
        <taxon>Bacteria</taxon>
        <taxon>Bacillati</taxon>
        <taxon>Actinomycetota</taxon>
        <taxon>Actinomycetes</taxon>
        <taxon>Propionibacteriales</taxon>
        <taxon>Propionibacteriaceae</taxon>
        <taxon>Microlunatus</taxon>
    </lineage>
</organism>
<dbReference type="InterPro" id="IPR047057">
    <property type="entry name" value="MerR_fam"/>
</dbReference>
<keyword evidence="4" id="KW-1185">Reference proteome</keyword>
<evidence type="ECO:0000256" key="1">
    <source>
        <dbReference type="ARBA" id="ARBA00023125"/>
    </source>
</evidence>
<dbReference type="PRINTS" id="PR00040">
    <property type="entry name" value="HTHMERR"/>
</dbReference>
<keyword evidence="1" id="KW-0238">DNA-binding</keyword>
<dbReference type="EMBL" id="BAAAYR010000001">
    <property type="protein sequence ID" value="GAA3556469.1"/>
    <property type="molecule type" value="Genomic_DNA"/>
</dbReference>
<dbReference type="Pfam" id="PF13411">
    <property type="entry name" value="MerR_1"/>
    <property type="match status" value="1"/>
</dbReference>
<dbReference type="Proteomes" id="UP001500767">
    <property type="component" value="Unassembled WGS sequence"/>
</dbReference>
<name>A0ABP6WWH9_9ACTN</name>
<accession>A0ABP6WWH9</accession>
<dbReference type="PANTHER" id="PTHR30204:SF97">
    <property type="entry name" value="MERR FAMILY REGULATORY PROTEIN"/>
    <property type="match status" value="1"/>
</dbReference>
<evidence type="ECO:0000259" key="2">
    <source>
        <dbReference type="PROSITE" id="PS50937"/>
    </source>
</evidence>
<dbReference type="RefSeq" id="WP_204911997.1">
    <property type="nucleotide sequence ID" value="NZ_BAAAYR010000001.1"/>
</dbReference>
<dbReference type="Gene3D" id="1.10.1660.10">
    <property type="match status" value="1"/>
</dbReference>
<evidence type="ECO:0000313" key="3">
    <source>
        <dbReference type="EMBL" id="GAA3556469.1"/>
    </source>
</evidence>
<dbReference type="PROSITE" id="PS50937">
    <property type="entry name" value="HTH_MERR_2"/>
    <property type="match status" value="1"/>
</dbReference>
<dbReference type="InterPro" id="IPR000551">
    <property type="entry name" value="MerR-type_HTH_dom"/>
</dbReference>
<reference evidence="4" key="1">
    <citation type="journal article" date="2019" name="Int. J. Syst. Evol. Microbiol.">
        <title>The Global Catalogue of Microorganisms (GCM) 10K type strain sequencing project: providing services to taxonomists for standard genome sequencing and annotation.</title>
        <authorList>
            <consortium name="The Broad Institute Genomics Platform"/>
            <consortium name="The Broad Institute Genome Sequencing Center for Infectious Disease"/>
            <person name="Wu L."/>
            <person name="Ma J."/>
        </authorList>
    </citation>
    <scope>NUCLEOTIDE SEQUENCE [LARGE SCALE GENOMIC DNA]</scope>
    <source>
        <strain evidence="4">JCM 16540</strain>
    </source>
</reference>
<comment type="caution">
    <text evidence="3">The sequence shown here is derived from an EMBL/GenBank/DDBJ whole genome shotgun (WGS) entry which is preliminary data.</text>
</comment>